<keyword evidence="2" id="KW-0723">Serine/threonine-protein kinase</keyword>
<name>A0ABV5KEN1_9ACTN</name>
<accession>A0ABV5KEN1</accession>
<feature type="binding site" evidence="7">
    <location>
        <position position="44"/>
    </location>
    <ligand>
        <name>ATP</name>
        <dbReference type="ChEBI" id="CHEBI:30616"/>
    </ligand>
</feature>
<dbReference type="PROSITE" id="PS00108">
    <property type="entry name" value="PROTEIN_KINASE_ST"/>
    <property type="match status" value="1"/>
</dbReference>
<dbReference type="PROSITE" id="PS50011">
    <property type="entry name" value="PROTEIN_KINASE_DOM"/>
    <property type="match status" value="1"/>
</dbReference>
<dbReference type="PANTHER" id="PTHR43289:SF6">
    <property type="entry name" value="SERINE_THREONINE-PROTEIN KINASE NEKL-3"/>
    <property type="match status" value="1"/>
</dbReference>
<organism evidence="10 11">
    <name type="scientific">Nocardioides plantarum</name>
    <dbReference type="NCBI Taxonomy" id="29299"/>
    <lineage>
        <taxon>Bacteria</taxon>
        <taxon>Bacillati</taxon>
        <taxon>Actinomycetota</taxon>
        <taxon>Actinomycetes</taxon>
        <taxon>Propionibacteriales</taxon>
        <taxon>Nocardioidaceae</taxon>
        <taxon>Nocardioides</taxon>
    </lineage>
</organism>
<keyword evidence="6 7" id="KW-0067">ATP-binding</keyword>
<dbReference type="InterPro" id="IPR000719">
    <property type="entry name" value="Prot_kinase_dom"/>
</dbReference>
<evidence type="ECO:0000313" key="11">
    <source>
        <dbReference type="Proteomes" id="UP001589750"/>
    </source>
</evidence>
<keyword evidence="4 7" id="KW-0547">Nucleotide-binding</keyword>
<evidence type="ECO:0000256" key="6">
    <source>
        <dbReference type="ARBA" id="ARBA00022840"/>
    </source>
</evidence>
<evidence type="ECO:0000256" key="8">
    <source>
        <dbReference type="SAM" id="MobiDB-lite"/>
    </source>
</evidence>
<dbReference type="EC" id="2.7.11.1" evidence="1"/>
<sequence length="604" mass="62905">MSAPFPSPGEMIGRFRVLAQLGAGGMGVVYDALEVNLERRVALKVISPMYAGDPDFRGRFISEARALASLDSPHVVQVYAHGEEDGYLYIATQLVPDGDLGRMITRWGPPPLGKAAELIEQVASGLADAHAAGLVHRDIKPANVLVRRRGSATVHAYLGDFGIARRVDAEATRVGTAIGTPSSMAPELHQGVTANVTTDIYAVGCLLWVVLTGQAPYAGSTEFEIITGHVSRPVPQLAGSTPLVEAVNRVLRISMAKEPGHRYRAALDLRDDLREIGRMTDAPDYLQPAVTASAALEPTRLPGAHTPTPTPAGPTGPPPSYQPTHQPTHQPAYPPFPQPVPPRSRKGLLIGVAAGLALLAIGGGTALALNAGGDDPDGDPTAGPTDGRTGSTADPTGDPTGTTSFADGEAADIVAAAEKEMSVLDSVTLSGTIESDGKPGTFDFTITSSGDCAGKVGLAGGTAEMRRVDGIAYLKPDRAFFEASAGLSGTQLDLVLGQIGDRWIKGDEGDAEGFDQLCDIDELVGSGSTGGDPVYTKGEVTDVDGRPAIAIDQTGGDVTAYVAVDDPHYLLKVEQAEDDGVFVFSKFDEEFTVAAPPASDVYTP</sequence>
<dbReference type="InterPro" id="IPR008271">
    <property type="entry name" value="Ser/Thr_kinase_AS"/>
</dbReference>
<evidence type="ECO:0000256" key="4">
    <source>
        <dbReference type="ARBA" id="ARBA00022741"/>
    </source>
</evidence>
<evidence type="ECO:0000256" key="3">
    <source>
        <dbReference type="ARBA" id="ARBA00022679"/>
    </source>
</evidence>
<protein>
    <recommendedName>
        <fullName evidence="1">non-specific serine/threonine protein kinase</fullName>
        <ecNumber evidence="1">2.7.11.1</ecNumber>
    </recommendedName>
</protein>
<dbReference type="RefSeq" id="WP_170215320.1">
    <property type="nucleotide sequence ID" value="NZ_JBHMDG010000030.1"/>
</dbReference>
<evidence type="ECO:0000256" key="2">
    <source>
        <dbReference type="ARBA" id="ARBA00022527"/>
    </source>
</evidence>
<evidence type="ECO:0000256" key="5">
    <source>
        <dbReference type="ARBA" id="ARBA00022777"/>
    </source>
</evidence>
<keyword evidence="3 10" id="KW-0808">Transferase</keyword>
<dbReference type="PANTHER" id="PTHR43289">
    <property type="entry name" value="MITOGEN-ACTIVATED PROTEIN KINASE KINASE KINASE 20-RELATED"/>
    <property type="match status" value="1"/>
</dbReference>
<dbReference type="PROSITE" id="PS00107">
    <property type="entry name" value="PROTEIN_KINASE_ATP"/>
    <property type="match status" value="1"/>
</dbReference>
<comment type="caution">
    <text evidence="10">The sequence shown here is derived from an EMBL/GenBank/DDBJ whole genome shotgun (WGS) entry which is preliminary data.</text>
</comment>
<dbReference type="SMART" id="SM00220">
    <property type="entry name" value="S_TKc"/>
    <property type="match status" value="1"/>
</dbReference>
<keyword evidence="11" id="KW-1185">Reference proteome</keyword>
<evidence type="ECO:0000259" key="9">
    <source>
        <dbReference type="PROSITE" id="PS50011"/>
    </source>
</evidence>
<dbReference type="InterPro" id="IPR011009">
    <property type="entry name" value="Kinase-like_dom_sf"/>
</dbReference>
<keyword evidence="5 10" id="KW-0418">Kinase</keyword>
<dbReference type="Gene3D" id="2.50.20.20">
    <property type="match status" value="1"/>
</dbReference>
<feature type="domain" description="Protein kinase" evidence="9">
    <location>
        <begin position="15"/>
        <end position="274"/>
    </location>
</feature>
<dbReference type="Gene3D" id="1.10.510.10">
    <property type="entry name" value="Transferase(Phosphotransferase) domain 1"/>
    <property type="match status" value="1"/>
</dbReference>
<gene>
    <name evidence="10" type="ORF">ACFFRI_19280</name>
</gene>
<dbReference type="GO" id="GO:0004674">
    <property type="term" value="F:protein serine/threonine kinase activity"/>
    <property type="evidence" value="ECO:0007669"/>
    <property type="project" value="UniProtKB-EC"/>
</dbReference>
<dbReference type="SUPFAM" id="SSF56112">
    <property type="entry name" value="Protein kinase-like (PK-like)"/>
    <property type="match status" value="1"/>
</dbReference>
<feature type="compositionally biased region" description="Pro residues" evidence="8">
    <location>
        <begin position="332"/>
        <end position="341"/>
    </location>
</feature>
<evidence type="ECO:0000256" key="7">
    <source>
        <dbReference type="PROSITE-ProRule" id="PRU10141"/>
    </source>
</evidence>
<dbReference type="InterPro" id="IPR017441">
    <property type="entry name" value="Protein_kinase_ATP_BS"/>
</dbReference>
<feature type="region of interest" description="Disordered" evidence="8">
    <location>
        <begin position="299"/>
        <end position="341"/>
    </location>
</feature>
<evidence type="ECO:0000256" key="1">
    <source>
        <dbReference type="ARBA" id="ARBA00012513"/>
    </source>
</evidence>
<dbReference type="Proteomes" id="UP001589750">
    <property type="component" value="Unassembled WGS sequence"/>
</dbReference>
<dbReference type="EMBL" id="JBHMDG010000030">
    <property type="protein sequence ID" value="MFB9315199.1"/>
    <property type="molecule type" value="Genomic_DNA"/>
</dbReference>
<dbReference type="CDD" id="cd14014">
    <property type="entry name" value="STKc_PknB_like"/>
    <property type="match status" value="1"/>
</dbReference>
<feature type="compositionally biased region" description="Pro residues" evidence="8">
    <location>
        <begin position="308"/>
        <end position="321"/>
    </location>
</feature>
<dbReference type="Pfam" id="PF00069">
    <property type="entry name" value="Pkinase"/>
    <property type="match status" value="1"/>
</dbReference>
<feature type="region of interest" description="Disordered" evidence="8">
    <location>
        <begin position="371"/>
        <end position="406"/>
    </location>
</feature>
<proteinExistence type="predicted"/>
<evidence type="ECO:0000313" key="10">
    <source>
        <dbReference type="EMBL" id="MFB9315199.1"/>
    </source>
</evidence>
<dbReference type="Gene3D" id="3.30.200.20">
    <property type="entry name" value="Phosphorylase Kinase, domain 1"/>
    <property type="match status" value="1"/>
</dbReference>
<reference evidence="10 11" key="1">
    <citation type="submission" date="2024-09" db="EMBL/GenBank/DDBJ databases">
        <authorList>
            <person name="Sun Q."/>
            <person name="Mori K."/>
        </authorList>
    </citation>
    <scope>NUCLEOTIDE SEQUENCE [LARGE SCALE GENOMIC DNA]</scope>
    <source>
        <strain evidence="10 11">JCM 9626</strain>
    </source>
</reference>